<dbReference type="EMBL" id="JAVHNR010000007">
    <property type="protein sequence ID" value="KAK6336858.1"/>
    <property type="molecule type" value="Genomic_DNA"/>
</dbReference>
<proteinExistence type="predicted"/>
<dbReference type="Proteomes" id="UP001313282">
    <property type="component" value="Unassembled WGS sequence"/>
</dbReference>
<dbReference type="Gene3D" id="1.10.510.10">
    <property type="entry name" value="Transferase(Phosphotransferase) domain 1"/>
    <property type="match status" value="1"/>
</dbReference>
<dbReference type="SUPFAM" id="SSF56112">
    <property type="entry name" value="Protein kinase-like (PK-like)"/>
    <property type="match status" value="1"/>
</dbReference>
<reference evidence="2 3" key="1">
    <citation type="submission" date="2019-10" db="EMBL/GenBank/DDBJ databases">
        <authorList>
            <person name="Palmer J.M."/>
        </authorList>
    </citation>
    <scope>NUCLEOTIDE SEQUENCE [LARGE SCALE GENOMIC DNA]</scope>
    <source>
        <strain evidence="2 3">TWF718</strain>
    </source>
</reference>
<dbReference type="GO" id="GO:0005634">
    <property type="term" value="C:nucleus"/>
    <property type="evidence" value="ECO:0007669"/>
    <property type="project" value="TreeGrafter"/>
</dbReference>
<dbReference type="GO" id="GO:0004674">
    <property type="term" value="F:protein serine/threonine kinase activity"/>
    <property type="evidence" value="ECO:0007669"/>
    <property type="project" value="TreeGrafter"/>
</dbReference>
<dbReference type="SMART" id="SM00220">
    <property type="entry name" value="S_TKc"/>
    <property type="match status" value="1"/>
</dbReference>
<sequence>MAQRTMQPNDILWDDLYERDSEGYIVKKQNYPDLAFRMFCRVFKYKGFAIKEHCQEREIELTKLAGDCSVKVYGHVVRFDSGPDRKQPREVGLVMELARPLPEYARQADGSGKHRIKAEMIALVERLHTQYNMVHGDIKPDNFLVCEDNKIKLCDFEGGRLVDESVEIWESLEPLALNGRYTPQYMNKTRDTFVPPTKDDDWYALAISIWEIYTDKDAFEGIYEEEDLVLLHSTGQTVDLNEVKDVETREWIRGILRKGGASV</sequence>
<dbReference type="InterPro" id="IPR011009">
    <property type="entry name" value="Kinase-like_dom_sf"/>
</dbReference>
<feature type="domain" description="Protein kinase" evidence="1">
    <location>
        <begin position="1"/>
        <end position="263"/>
    </location>
</feature>
<evidence type="ECO:0000313" key="2">
    <source>
        <dbReference type="EMBL" id="KAK6336858.1"/>
    </source>
</evidence>
<name>A0AAN8MQ52_9PEZI</name>
<keyword evidence="3" id="KW-1185">Reference proteome</keyword>
<dbReference type="InterPro" id="IPR000719">
    <property type="entry name" value="Prot_kinase_dom"/>
</dbReference>
<evidence type="ECO:0000259" key="1">
    <source>
        <dbReference type="PROSITE" id="PS50011"/>
    </source>
</evidence>
<protein>
    <recommendedName>
        <fullName evidence="1">Protein kinase domain-containing protein</fullName>
    </recommendedName>
</protein>
<accession>A0AAN8MQ52</accession>
<dbReference type="PANTHER" id="PTHR44167">
    <property type="entry name" value="OVARIAN-SPECIFIC SERINE/THREONINE-PROTEIN KINASE LOK-RELATED"/>
    <property type="match status" value="1"/>
</dbReference>
<dbReference type="Pfam" id="PF00069">
    <property type="entry name" value="Pkinase"/>
    <property type="match status" value="1"/>
</dbReference>
<dbReference type="GO" id="GO:0044773">
    <property type="term" value="P:mitotic DNA damage checkpoint signaling"/>
    <property type="evidence" value="ECO:0007669"/>
    <property type="project" value="TreeGrafter"/>
</dbReference>
<dbReference type="InterPro" id="IPR008271">
    <property type="entry name" value="Ser/Thr_kinase_AS"/>
</dbReference>
<dbReference type="PANTHER" id="PTHR44167:SF24">
    <property type="entry name" value="SERINE_THREONINE-PROTEIN KINASE CHK2"/>
    <property type="match status" value="1"/>
</dbReference>
<dbReference type="PROSITE" id="PS00108">
    <property type="entry name" value="PROTEIN_KINASE_ST"/>
    <property type="match status" value="1"/>
</dbReference>
<organism evidence="2 3">
    <name type="scientific">Orbilia javanica</name>
    <dbReference type="NCBI Taxonomy" id="47235"/>
    <lineage>
        <taxon>Eukaryota</taxon>
        <taxon>Fungi</taxon>
        <taxon>Dikarya</taxon>
        <taxon>Ascomycota</taxon>
        <taxon>Pezizomycotina</taxon>
        <taxon>Orbiliomycetes</taxon>
        <taxon>Orbiliales</taxon>
        <taxon>Orbiliaceae</taxon>
        <taxon>Orbilia</taxon>
    </lineage>
</organism>
<dbReference type="GO" id="GO:0005524">
    <property type="term" value="F:ATP binding"/>
    <property type="evidence" value="ECO:0007669"/>
    <property type="project" value="InterPro"/>
</dbReference>
<dbReference type="PROSITE" id="PS50011">
    <property type="entry name" value="PROTEIN_KINASE_DOM"/>
    <property type="match status" value="1"/>
</dbReference>
<comment type="caution">
    <text evidence="2">The sequence shown here is derived from an EMBL/GenBank/DDBJ whole genome shotgun (WGS) entry which is preliminary data.</text>
</comment>
<dbReference type="GO" id="GO:0005737">
    <property type="term" value="C:cytoplasm"/>
    <property type="evidence" value="ECO:0007669"/>
    <property type="project" value="TreeGrafter"/>
</dbReference>
<gene>
    <name evidence="2" type="ORF">TWF718_009647</name>
</gene>
<dbReference type="AlphaFoldDB" id="A0AAN8MQ52"/>
<evidence type="ECO:0000313" key="3">
    <source>
        <dbReference type="Proteomes" id="UP001313282"/>
    </source>
</evidence>